<keyword evidence="3 6" id="KW-0812">Transmembrane</keyword>
<dbReference type="Pfam" id="PF08022">
    <property type="entry name" value="FAD_binding_8"/>
    <property type="match status" value="1"/>
</dbReference>
<evidence type="ECO:0000259" key="7">
    <source>
        <dbReference type="PROSITE" id="PS51384"/>
    </source>
</evidence>
<dbReference type="OrthoDB" id="9796486at2"/>
<dbReference type="CDD" id="cd06198">
    <property type="entry name" value="FNR_like_3"/>
    <property type="match status" value="1"/>
</dbReference>
<dbReference type="SFLD" id="SFLDS00052">
    <property type="entry name" value="Ferric_Reductase_Domain"/>
    <property type="match status" value="1"/>
</dbReference>
<dbReference type="Proteomes" id="UP000293342">
    <property type="component" value="Unassembled WGS sequence"/>
</dbReference>
<feature type="transmembrane region" description="Helical" evidence="6">
    <location>
        <begin position="146"/>
        <end position="170"/>
    </location>
</feature>
<evidence type="ECO:0000313" key="8">
    <source>
        <dbReference type="EMBL" id="TCC51070.1"/>
    </source>
</evidence>
<dbReference type="SUPFAM" id="SSF63380">
    <property type="entry name" value="Riboflavin synthase domain-like"/>
    <property type="match status" value="1"/>
</dbReference>
<dbReference type="Gene3D" id="2.40.30.10">
    <property type="entry name" value="Translation factors"/>
    <property type="match status" value="1"/>
</dbReference>
<dbReference type="PANTHER" id="PTHR47354">
    <property type="entry name" value="NADH OXIDOREDUCTASE HCR"/>
    <property type="match status" value="1"/>
</dbReference>
<dbReference type="GO" id="GO:0016020">
    <property type="term" value="C:membrane"/>
    <property type="evidence" value="ECO:0007669"/>
    <property type="project" value="UniProtKB-SubCell"/>
</dbReference>
<comment type="caution">
    <text evidence="8">The sequence shown here is derived from an EMBL/GenBank/DDBJ whole genome shotgun (WGS) entry which is preliminary data.</text>
</comment>
<feature type="transmembrane region" description="Helical" evidence="6">
    <location>
        <begin position="176"/>
        <end position="196"/>
    </location>
</feature>
<evidence type="ECO:0000256" key="2">
    <source>
        <dbReference type="ARBA" id="ARBA00004141"/>
    </source>
</evidence>
<feature type="transmembrane region" description="Helical" evidence="6">
    <location>
        <begin position="7"/>
        <end position="28"/>
    </location>
</feature>
<evidence type="ECO:0000256" key="1">
    <source>
        <dbReference type="ARBA" id="ARBA00001974"/>
    </source>
</evidence>
<reference evidence="8 9" key="1">
    <citation type="submission" date="2019-02" db="EMBL/GenBank/DDBJ databases">
        <title>Kribbella capetownensis sp. nov. and Kribbella speibonae sp. nov., isolated from soil.</title>
        <authorList>
            <person name="Curtis S.M."/>
            <person name="Norton I."/>
            <person name="Everest G.J."/>
            <person name="Meyers P.R."/>
        </authorList>
    </citation>
    <scope>NUCLEOTIDE SEQUENCE [LARGE SCALE GENOMIC DNA]</scope>
    <source>
        <strain evidence="8 9">YM53</strain>
    </source>
</reference>
<dbReference type="InterPro" id="IPR013130">
    <property type="entry name" value="Fe3_Rdtase_TM_dom"/>
</dbReference>
<dbReference type="SUPFAM" id="SSF52343">
    <property type="entry name" value="Ferredoxin reductase-like, C-terminal NADP-linked domain"/>
    <property type="match status" value="1"/>
</dbReference>
<name>A0A4R0JWE9_9ACTN</name>
<dbReference type="Pfam" id="PF01794">
    <property type="entry name" value="Ferric_reduct"/>
    <property type="match status" value="1"/>
</dbReference>
<keyword evidence="9" id="KW-1185">Reference proteome</keyword>
<dbReference type="PROSITE" id="PS51384">
    <property type="entry name" value="FAD_FR"/>
    <property type="match status" value="1"/>
</dbReference>
<comment type="subcellular location">
    <subcellularLocation>
        <location evidence="2">Membrane</location>
        <topology evidence="2">Multi-pass membrane protein</topology>
    </subcellularLocation>
</comment>
<feature type="domain" description="FAD-binding FR-type" evidence="7">
    <location>
        <begin position="201"/>
        <end position="302"/>
    </location>
</feature>
<proteinExistence type="predicted"/>
<organism evidence="8 9">
    <name type="scientific">Kribbella capetownensis</name>
    <dbReference type="NCBI Taxonomy" id="1572659"/>
    <lineage>
        <taxon>Bacteria</taxon>
        <taxon>Bacillati</taxon>
        <taxon>Actinomycetota</taxon>
        <taxon>Actinomycetes</taxon>
        <taxon>Propionibacteriales</taxon>
        <taxon>Kribbellaceae</taxon>
        <taxon>Kribbella</taxon>
    </lineage>
</organism>
<dbReference type="InterPro" id="IPR001433">
    <property type="entry name" value="OxRdtase_FAD/NAD-bd"/>
</dbReference>
<dbReference type="Pfam" id="PF00175">
    <property type="entry name" value="NAD_binding_1"/>
    <property type="match status" value="1"/>
</dbReference>
<keyword evidence="5 6" id="KW-0472">Membrane</keyword>
<dbReference type="SFLD" id="SFLDG01168">
    <property type="entry name" value="Ferric_reductase_subgroup_(FRE"/>
    <property type="match status" value="1"/>
</dbReference>
<dbReference type="InterPro" id="IPR050415">
    <property type="entry name" value="MRET"/>
</dbReference>
<evidence type="ECO:0000256" key="6">
    <source>
        <dbReference type="SAM" id="Phobius"/>
    </source>
</evidence>
<dbReference type="InterPro" id="IPR017927">
    <property type="entry name" value="FAD-bd_FR_type"/>
</dbReference>
<dbReference type="Gene3D" id="3.40.50.80">
    <property type="entry name" value="Nucleotide-binding domain of ferredoxin-NADP reductase (FNR) module"/>
    <property type="match status" value="1"/>
</dbReference>
<dbReference type="GO" id="GO:0051537">
    <property type="term" value="F:2 iron, 2 sulfur cluster binding"/>
    <property type="evidence" value="ECO:0007669"/>
    <property type="project" value="UniProtKB-KW"/>
</dbReference>
<comment type="cofactor">
    <cofactor evidence="1">
        <name>FAD</name>
        <dbReference type="ChEBI" id="CHEBI:57692"/>
    </cofactor>
</comment>
<dbReference type="InterPro" id="IPR039261">
    <property type="entry name" value="FNR_nucleotide-bd"/>
</dbReference>
<evidence type="ECO:0000256" key="5">
    <source>
        <dbReference type="ARBA" id="ARBA00023136"/>
    </source>
</evidence>
<dbReference type="InterPro" id="IPR017938">
    <property type="entry name" value="Riboflavin_synthase-like_b-brl"/>
</dbReference>
<accession>A0A4R0JWE9</accession>
<evidence type="ECO:0000256" key="3">
    <source>
        <dbReference type="ARBA" id="ARBA00022692"/>
    </source>
</evidence>
<feature type="transmembrane region" description="Helical" evidence="6">
    <location>
        <begin position="81"/>
        <end position="100"/>
    </location>
</feature>
<evidence type="ECO:0000313" key="9">
    <source>
        <dbReference type="Proteomes" id="UP000293342"/>
    </source>
</evidence>
<evidence type="ECO:0000256" key="4">
    <source>
        <dbReference type="ARBA" id="ARBA00022989"/>
    </source>
</evidence>
<keyword evidence="4 6" id="KW-1133">Transmembrane helix</keyword>
<dbReference type="AlphaFoldDB" id="A0A4R0JWE9"/>
<protein>
    <submittedName>
        <fullName evidence="8">Oxidoreductase</fullName>
    </submittedName>
</protein>
<dbReference type="EMBL" id="SJKD01000002">
    <property type="protein sequence ID" value="TCC51070.1"/>
    <property type="molecule type" value="Genomic_DNA"/>
</dbReference>
<dbReference type="PANTHER" id="PTHR47354:SF5">
    <property type="entry name" value="PROTEIN RFBI"/>
    <property type="match status" value="1"/>
</dbReference>
<dbReference type="PRINTS" id="PR00410">
    <property type="entry name" value="PHEHYDRXLASE"/>
</dbReference>
<feature type="transmembrane region" description="Helical" evidence="6">
    <location>
        <begin position="40"/>
        <end position="60"/>
    </location>
</feature>
<gene>
    <name evidence="8" type="ORF">E0H75_13080</name>
</gene>
<sequence>MTAIVRGIAWLGVFVGICVAPLVFALMSTSQPGQGFWTDFSVALGFVGLALMGIEFALVARVRSLAEPFGTDAVIDFHRQIGYTGLIFVVIHVALSADWSEANPFTPSDTPARVWFGGIAAAALLVLVASSVWRRRLRLSYEVWQGLHAVLAVIAVVAALVHVLLVNYYVDSLWKQVLWSIMSAAFLWLLVWVRLLRPLRLRRRPWMVDRVAPDRESTTILTLRPDGHDGLRFEPGQFAWITVGRSPFSITSHPFSFCSSAEREGSLDVAIKAAGDFTSSIASVEPGTVVYVDGPHGVFSIDQYEGAGFCLIAGGVGIAPALSMLETLADRGDVRPVVLFAGNRAWDTIILRDRVDQLATRLNLAVVHVLEVPPPNWDGEIGYIEADIFARHLPTGFRRFQYFACGPTPMLAAVETALVGIGAPADRIHTEKFDWV</sequence>
<dbReference type="GO" id="GO:0016491">
    <property type="term" value="F:oxidoreductase activity"/>
    <property type="evidence" value="ECO:0007669"/>
    <property type="project" value="InterPro"/>
</dbReference>
<dbReference type="RefSeq" id="WP_131513762.1">
    <property type="nucleotide sequence ID" value="NZ_SJKD01000002.1"/>
</dbReference>
<feature type="transmembrane region" description="Helical" evidence="6">
    <location>
        <begin position="112"/>
        <end position="134"/>
    </location>
</feature>
<dbReference type="InterPro" id="IPR013112">
    <property type="entry name" value="FAD-bd_8"/>
</dbReference>